<reference evidence="1 2" key="1">
    <citation type="submission" date="2020-08" db="EMBL/GenBank/DDBJ databases">
        <title>Genomic Encyclopedia of Type Strains, Phase IV (KMG-IV): sequencing the most valuable type-strain genomes for metagenomic binning, comparative biology and taxonomic classification.</title>
        <authorList>
            <person name="Goeker M."/>
        </authorList>
    </citation>
    <scope>NUCLEOTIDE SEQUENCE [LARGE SCALE GENOMIC DNA]</scope>
    <source>
        <strain evidence="1 2">DSM 102238</strain>
    </source>
</reference>
<keyword evidence="2" id="KW-1185">Reference proteome</keyword>
<accession>A0A7W6MLS5</accession>
<dbReference type="EMBL" id="JACIEK010000015">
    <property type="protein sequence ID" value="MBB4000093.1"/>
    <property type="molecule type" value="Genomic_DNA"/>
</dbReference>
<gene>
    <name evidence="1" type="ORF">GGR04_003969</name>
</gene>
<evidence type="ECO:0000313" key="1">
    <source>
        <dbReference type="EMBL" id="MBB4000093.1"/>
    </source>
</evidence>
<sequence length="84" mass="9203">MARRSKNASTFRRQPDALGMAVKNGEPELILEPIDDPAQRVDASTKIESGLTETLTIGDGDQNLDPIPIDVVGKVYQNSERPRV</sequence>
<organism evidence="1 2">
    <name type="scientific">Aureimonas pseudogalii</name>
    <dbReference type="NCBI Taxonomy" id="1744844"/>
    <lineage>
        <taxon>Bacteria</taxon>
        <taxon>Pseudomonadati</taxon>
        <taxon>Pseudomonadota</taxon>
        <taxon>Alphaproteobacteria</taxon>
        <taxon>Hyphomicrobiales</taxon>
        <taxon>Aurantimonadaceae</taxon>
        <taxon>Aureimonas</taxon>
    </lineage>
</organism>
<comment type="caution">
    <text evidence="1">The sequence shown here is derived from an EMBL/GenBank/DDBJ whole genome shotgun (WGS) entry which is preliminary data.</text>
</comment>
<dbReference type="Proteomes" id="UP000542776">
    <property type="component" value="Unassembled WGS sequence"/>
</dbReference>
<evidence type="ECO:0000313" key="2">
    <source>
        <dbReference type="Proteomes" id="UP000542776"/>
    </source>
</evidence>
<dbReference type="AlphaFoldDB" id="A0A7W6MLS5"/>
<name>A0A7W6MLS5_9HYPH</name>
<proteinExistence type="predicted"/>
<protein>
    <submittedName>
        <fullName evidence="1">Uncharacterized protein</fullName>
    </submittedName>
</protein>